<dbReference type="RefSeq" id="WP_043986043.1">
    <property type="nucleotide sequence ID" value="NZ_JXST01000017.1"/>
</dbReference>
<dbReference type="InterPro" id="IPR005152">
    <property type="entry name" value="Lipase_secreted"/>
</dbReference>
<dbReference type="PIRSF" id="PIRSF029171">
    <property type="entry name" value="Esterase_LipA"/>
    <property type="match status" value="1"/>
</dbReference>
<dbReference type="STRING" id="280871.TL10_13725"/>
<dbReference type="EMBL" id="JXST01000017">
    <property type="protein sequence ID" value="KIU16444.1"/>
    <property type="molecule type" value="Genomic_DNA"/>
</dbReference>
<dbReference type="InterPro" id="IPR029058">
    <property type="entry name" value="AB_hydrolase_fold"/>
</dbReference>
<protein>
    <submittedName>
        <fullName evidence="1">Lipase</fullName>
    </submittedName>
</protein>
<organism evidence="1 2">
    <name type="scientific">Mycolicibacterium llatzerense</name>
    <dbReference type="NCBI Taxonomy" id="280871"/>
    <lineage>
        <taxon>Bacteria</taxon>
        <taxon>Bacillati</taxon>
        <taxon>Actinomycetota</taxon>
        <taxon>Actinomycetes</taxon>
        <taxon>Mycobacteriales</taxon>
        <taxon>Mycobacteriaceae</taxon>
        <taxon>Mycolicibacterium</taxon>
    </lineage>
</organism>
<dbReference type="Gene3D" id="1.10.260.130">
    <property type="match status" value="1"/>
</dbReference>
<dbReference type="GO" id="GO:0016042">
    <property type="term" value="P:lipid catabolic process"/>
    <property type="evidence" value="ECO:0007669"/>
    <property type="project" value="InterPro"/>
</dbReference>
<dbReference type="OrthoDB" id="9798122at2"/>
<name>A0A0D1JV19_9MYCO</name>
<dbReference type="Proteomes" id="UP000032221">
    <property type="component" value="Unassembled WGS sequence"/>
</dbReference>
<dbReference type="GO" id="GO:0004806">
    <property type="term" value="F:triacylglycerol lipase activity"/>
    <property type="evidence" value="ECO:0007669"/>
    <property type="project" value="InterPro"/>
</dbReference>
<dbReference type="SUPFAM" id="SSF53474">
    <property type="entry name" value="alpha/beta-Hydrolases"/>
    <property type="match status" value="1"/>
</dbReference>
<comment type="caution">
    <text evidence="1">The sequence shown here is derived from an EMBL/GenBank/DDBJ whole genome shotgun (WGS) entry which is preliminary data.</text>
</comment>
<dbReference type="AlphaFoldDB" id="A0A0D1JV19"/>
<dbReference type="PATRIC" id="fig|280871.6.peg.2844"/>
<accession>A0A0D1JV19</accession>
<dbReference type="Gene3D" id="3.40.50.1820">
    <property type="entry name" value="alpha/beta hydrolase"/>
    <property type="match status" value="1"/>
</dbReference>
<gene>
    <name evidence="1" type="ORF">TL10_13725</name>
</gene>
<dbReference type="Pfam" id="PF03583">
    <property type="entry name" value="LIP"/>
    <property type="match status" value="1"/>
</dbReference>
<dbReference type="PANTHER" id="PTHR34853">
    <property type="match status" value="1"/>
</dbReference>
<proteinExistence type="predicted"/>
<keyword evidence="2" id="KW-1185">Reference proteome</keyword>
<sequence length="442" mass="47332">MTMGNAARAFDAEWIGQPYHEELQSGTRPLRPSDDAFYVAPVGFEHTAPGTVLRSRDVELGFMGVIPQGVTATQLLYRSTDLNGTPQAAVTTVLLPVGHNPNTRRPIVSYQCAIDAVSDACFPSYALRRRTRALGSVAQLEYVLVAAVLAQGWAVSVPDHEGTDGIWGAPHEPGYHILDGLRAAINTESLGLYADAPIGLWGYSGGGLASAWAAEEYANYAPELNVVGAALGSPVANLGNVFRQLNGTSKAGLPATVIAALMHVYPGLNRVINEHATEAGKAMLRNIEDMTTAEAVFRHAGLDMDSLLKSPLQEVLDTPEVQHVFEAIKLGKTAPTPPLLVMQAVHDQIINVGNIDELTDTYVMGGSHVTYHRDILSEHIVLHPLAAPMTLSWLADRFDGKPLGPTVRTSWPALLNPATYLGLIKLGVVSTKVLLGLPVGRR</sequence>
<evidence type="ECO:0000313" key="2">
    <source>
        <dbReference type="Proteomes" id="UP000032221"/>
    </source>
</evidence>
<dbReference type="PANTHER" id="PTHR34853:SF1">
    <property type="entry name" value="LIPASE 5"/>
    <property type="match status" value="1"/>
</dbReference>
<reference evidence="1 2" key="1">
    <citation type="submission" date="2015-01" db="EMBL/GenBank/DDBJ databases">
        <title>Genome sequence of Mycobacterium llatzerense and Mycobacterium immunogenum recovered from brain abscess.</title>
        <authorList>
            <person name="Greninger A.L."/>
            <person name="Langelier C."/>
            <person name="Cunningham G."/>
            <person name="Chiu C.Y."/>
            <person name="Miller S."/>
        </authorList>
    </citation>
    <scope>NUCLEOTIDE SEQUENCE [LARGE SCALE GENOMIC DNA]</scope>
    <source>
        <strain evidence="1 2">CLUC14</strain>
    </source>
</reference>
<evidence type="ECO:0000313" key="1">
    <source>
        <dbReference type="EMBL" id="KIU16444.1"/>
    </source>
</evidence>